<keyword evidence="2" id="KW-1185">Reference proteome</keyword>
<evidence type="ECO:0000313" key="1">
    <source>
        <dbReference type="EMBL" id="CAD8130064.1"/>
    </source>
</evidence>
<proteinExistence type="predicted"/>
<dbReference type="AlphaFoldDB" id="A0A8S1RUB7"/>
<gene>
    <name evidence="1" type="ORF">PSON_ATCC_30995.1.T2600008</name>
</gene>
<comment type="caution">
    <text evidence="1">The sequence shown here is derived from an EMBL/GenBank/DDBJ whole genome shotgun (WGS) entry which is preliminary data.</text>
</comment>
<organism evidence="1 2">
    <name type="scientific">Paramecium sonneborni</name>
    <dbReference type="NCBI Taxonomy" id="65129"/>
    <lineage>
        <taxon>Eukaryota</taxon>
        <taxon>Sar</taxon>
        <taxon>Alveolata</taxon>
        <taxon>Ciliophora</taxon>
        <taxon>Intramacronucleata</taxon>
        <taxon>Oligohymenophorea</taxon>
        <taxon>Peniculida</taxon>
        <taxon>Parameciidae</taxon>
        <taxon>Paramecium</taxon>
    </lineage>
</organism>
<sequence>MICVINDHLEAIQYLDQALKINPQHYLSLWVKGDCLMM</sequence>
<dbReference type="EMBL" id="CAJJDN010000260">
    <property type="protein sequence ID" value="CAD8130064.1"/>
    <property type="molecule type" value="Genomic_DNA"/>
</dbReference>
<evidence type="ECO:0000313" key="2">
    <source>
        <dbReference type="Proteomes" id="UP000692954"/>
    </source>
</evidence>
<accession>A0A8S1RUB7</accession>
<reference evidence="1" key="1">
    <citation type="submission" date="2021-01" db="EMBL/GenBank/DDBJ databases">
        <authorList>
            <consortium name="Genoscope - CEA"/>
            <person name="William W."/>
        </authorList>
    </citation>
    <scope>NUCLEOTIDE SEQUENCE</scope>
</reference>
<dbReference type="Proteomes" id="UP000692954">
    <property type="component" value="Unassembled WGS sequence"/>
</dbReference>
<protein>
    <submittedName>
        <fullName evidence="1">Uncharacterized protein</fullName>
    </submittedName>
</protein>
<name>A0A8S1RUB7_9CILI</name>